<feature type="region of interest" description="Disordered" evidence="1">
    <location>
        <begin position="1"/>
        <end position="34"/>
    </location>
</feature>
<proteinExistence type="predicted"/>
<comment type="caution">
    <text evidence="3">The sequence shown here is derived from an EMBL/GenBank/DDBJ whole genome shotgun (WGS) entry which is preliminary data.</text>
</comment>
<dbReference type="OrthoDB" id="9788260at2"/>
<dbReference type="InterPro" id="IPR050266">
    <property type="entry name" value="AB_hydrolase_sf"/>
</dbReference>
<evidence type="ECO:0000313" key="3">
    <source>
        <dbReference type="EMBL" id="OWV32428.1"/>
    </source>
</evidence>
<name>A0A219B3P5_9SPHN</name>
<accession>A0A219B3P5</accession>
<dbReference type="InterPro" id="IPR022742">
    <property type="entry name" value="Hydrolase_4"/>
</dbReference>
<dbReference type="Pfam" id="PF12146">
    <property type="entry name" value="Hydrolase_4"/>
    <property type="match status" value="1"/>
</dbReference>
<evidence type="ECO:0000256" key="1">
    <source>
        <dbReference type="SAM" id="MobiDB-lite"/>
    </source>
</evidence>
<dbReference type="RefSeq" id="WP_088711224.1">
    <property type="nucleotide sequence ID" value="NZ_NFZT01000001.1"/>
</dbReference>
<dbReference type="SUPFAM" id="SSF53474">
    <property type="entry name" value="alpha/beta-Hydrolases"/>
    <property type="match status" value="1"/>
</dbReference>
<organism evidence="3 4">
    <name type="scientific">Pacificimonas flava</name>
    <dbReference type="NCBI Taxonomy" id="1234595"/>
    <lineage>
        <taxon>Bacteria</taxon>
        <taxon>Pseudomonadati</taxon>
        <taxon>Pseudomonadota</taxon>
        <taxon>Alphaproteobacteria</taxon>
        <taxon>Sphingomonadales</taxon>
        <taxon>Sphingosinicellaceae</taxon>
        <taxon>Pacificimonas</taxon>
    </lineage>
</organism>
<gene>
    <name evidence="3" type="ORF">B5C34_02475</name>
</gene>
<evidence type="ECO:0000259" key="2">
    <source>
        <dbReference type="Pfam" id="PF12146"/>
    </source>
</evidence>
<feature type="domain" description="Serine aminopeptidase S33" evidence="2">
    <location>
        <begin position="52"/>
        <end position="306"/>
    </location>
</feature>
<keyword evidence="4" id="KW-1185">Reference proteome</keyword>
<dbReference type="AlphaFoldDB" id="A0A219B3P5"/>
<dbReference type="Gene3D" id="3.40.50.1820">
    <property type="entry name" value="alpha/beta hydrolase"/>
    <property type="match status" value="1"/>
</dbReference>
<dbReference type="EMBL" id="NFZT01000001">
    <property type="protein sequence ID" value="OWV32428.1"/>
    <property type="molecule type" value="Genomic_DNA"/>
</dbReference>
<dbReference type="PANTHER" id="PTHR43798">
    <property type="entry name" value="MONOACYLGLYCEROL LIPASE"/>
    <property type="match status" value="1"/>
</dbReference>
<protein>
    <recommendedName>
        <fullName evidence="2">Serine aminopeptidase S33 domain-containing protein</fullName>
    </recommendedName>
</protein>
<dbReference type="Proteomes" id="UP000198462">
    <property type="component" value="Unassembled WGS sequence"/>
</dbReference>
<reference evidence="4" key="1">
    <citation type="submission" date="2017-05" db="EMBL/GenBank/DDBJ databases">
        <authorList>
            <person name="Lin X."/>
        </authorList>
    </citation>
    <scope>NUCLEOTIDE SEQUENCE [LARGE SCALE GENOMIC DNA]</scope>
    <source>
        <strain evidence="4">JLT2012</strain>
    </source>
</reference>
<evidence type="ECO:0000313" key="4">
    <source>
        <dbReference type="Proteomes" id="UP000198462"/>
    </source>
</evidence>
<sequence>MSQTVDTAPSPSPSSAPPRTSLPDGGVERFHPMPDGARLRTMEWPDGEGVPVLFMGGKRDFIERHAEALSRIRERERPLLALDWRDQGLSSRASVPTAHLFDRMETDLSHLMNYAAERIGAPFDALAHSMGAHMLLRVLAFDPAAAKLVRRAVLTGPMMGIGSGGAGRAGRILMRTAAEVMTGLGFGEHRPPGQPAYGPVYRSEERRQRLTGDTARFAESFFHIDSNPRLAAGGATWGWLRAAVRSMRKLRRPGVLERIDTPLLVFLGSEERVVDPDEVRAASTRLPRARLLDIEDGHHELFLDTDEVQQLLWQEIWSFLD</sequence>
<dbReference type="InterPro" id="IPR029058">
    <property type="entry name" value="AB_hydrolase_fold"/>
</dbReference>